<evidence type="ECO:0000313" key="7">
    <source>
        <dbReference type="Proteomes" id="UP001595887"/>
    </source>
</evidence>
<dbReference type="InterPro" id="IPR003825">
    <property type="entry name" value="Colicin-V_CvpA"/>
</dbReference>
<evidence type="ECO:0000256" key="4">
    <source>
        <dbReference type="ARBA" id="ARBA00023136"/>
    </source>
</evidence>
<dbReference type="EMBL" id="JBHSDH010000013">
    <property type="protein sequence ID" value="MFC4291712.1"/>
    <property type="molecule type" value="Genomic_DNA"/>
</dbReference>
<comment type="caution">
    <text evidence="6">The sequence shown here is derived from an EMBL/GenBank/DDBJ whole genome shotgun (WGS) entry which is preliminary data.</text>
</comment>
<keyword evidence="3 5" id="KW-1133">Transmembrane helix</keyword>
<dbReference type="Proteomes" id="UP001595887">
    <property type="component" value="Unassembled WGS sequence"/>
</dbReference>
<protein>
    <submittedName>
        <fullName evidence="6">CvpA family protein</fullName>
    </submittedName>
</protein>
<organism evidence="6 7">
    <name type="scientific">Sphingorhabdus arenilitoris</name>
    <dbReference type="NCBI Taxonomy" id="1490041"/>
    <lineage>
        <taxon>Bacteria</taxon>
        <taxon>Pseudomonadati</taxon>
        <taxon>Pseudomonadota</taxon>
        <taxon>Alphaproteobacteria</taxon>
        <taxon>Sphingomonadales</taxon>
        <taxon>Sphingomonadaceae</taxon>
        <taxon>Sphingorhabdus</taxon>
    </lineage>
</organism>
<dbReference type="RefSeq" id="WP_381421811.1">
    <property type="nucleotide sequence ID" value="NZ_JBHSDH010000013.1"/>
</dbReference>
<dbReference type="Pfam" id="PF02674">
    <property type="entry name" value="Colicin_V"/>
    <property type="match status" value="1"/>
</dbReference>
<feature type="transmembrane region" description="Helical" evidence="5">
    <location>
        <begin position="6"/>
        <end position="24"/>
    </location>
</feature>
<keyword evidence="4 5" id="KW-0472">Membrane</keyword>
<reference evidence="7" key="1">
    <citation type="journal article" date="2019" name="Int. J. Syst. Evol. Microbiol.">
        <title>The Global Catalogue of Microorganisms (GCM) 10K type strain sequencing project: providing services to taxonomists for standard genome sequencing and annotation.</title>
        <authorList>
            <consortium name="The Broad Institute Genomics Platform"/>
            <consortium name="The Broad Institute Genome Sequencing Center for Infectious Disease"/>
            <person name="Wu L."/>
            <person name="Ma J."/>
        </authorList>
    </citation>
    <scope>NUCLEOTIDE SEQUENCE [LARGE SCALE GENOMIC DNA]</scope>
    <source>
        <strain evidence="7">CECT 8531</strain>
    </source>
</reference>
<feature type="transmembrane region" description="Helical" evidence="5">
    <location>
        <begin position="31"/>
        <end position="48"/>
    </location>
</feature>
<proteinExistence type="predicted"/>
<keyword evidence="7" id="KW-1185">Reference proteome</keyword>
<evidence type="ECO:0000256" key="2">
    <source>
        <dbReference type="ARBA" id="ARBA00022692"/>
    </source>
</evidence>
<sequence>MTALDIIVLFLLGAGAVFGFMRGFVQEALSLIAWVMIIAAIRLLHGPVTGWLTDPVGTEAGAAVLAFLAIVVTTYALGKVIAKSIGSKTRQSVLGPVDRVLGFGFGMLKGLIGATLIFLLLVMGYETIFGGAAERPDWMTQSRTYPLLNASGEAMSAFIKERREGADAESDANAPAGQ</sequence>
<dbReference type="PANTHER" id="PTHR36926:SF1">
    <property type="entry name" value="COLICIN V PRODUCTION PROTEIN"/>
    <property type="match status" value="1"/>
</dbReference>
<dbReference type="InterPro" id="IPR052719">
    <property type="entry name" value="CvpA-like"/>
</dbReference>
<accession>A0ABV8RFI9</accession>
<evidence type="ECO:0000313" key="6">
    <source>
        <dbReference type="EMBL" id="MFC4291712.1"/>
    </source>
</evidence>
<evidence type="ECO:0000256" key="5">
    <source>
        <dbReference type="SAM" id="Phobius"/>
    </source>
</evidence>
<comment type="subcellular location">
    <subcellularLocation>
        <location evidence="1">Membrane</location>
        <topology evidence="1">Multi-pass membrane protein</topology>
    </subcellularLocation>
</comment>
<gene>
    <name evidence="6" type="ORF">ACFOWX_04700</name>
</gene>
<evidence type="ECO:0000256" key="3">
    <source>
        <dbReference type="ARBA" id="ARBA00022989"/>
    </source>
</evidence>
<feature type="transmembrane region" description="Helical" evidence="5">
    <location>
        <begin position="60"/>
        <end position="82"/>
    </location>
</feature>
<feature type="transmembrane region" description="Helical" evidence="5">
    <location>
        <begin position="103"/>
        <end position="125"/>
    </location>
</feature>
<evidence type="ECO:0000256" key="1">
    <source>
        <dbReference type="ARBA" id="ARBA00004141"/>
    </source>
</evidence>
<name>A0ABV8RFI9_9SPHN</name>
<dbReference type="PANTHER" id="PTHR36926">
    <property type="entry name" value="COLICIN V PRODUCTION PROTEIN"/>
    <property type="match status" value="1"/>
</dbReference>
<keyword evidence="2 5" id="KW-0812">Transmembrane</keyword>